<evidence type="ECO:0000256" key="1">
    <source>
        <dbReference type="ARBA" id="ARBA00009111"/>
    </source>
</evidence>
<dbReference type="Proteomes" id="UP000290900">
    <property type="component" value="Unassembled WGS sequence"/>
</dbReference>
<feature type="domain" description="Chalcone isomerase" evidence="3">
    <location>
        <begin position="115"/>
        <end position="325"/>
    </location>
</feature>
<dbReference type="FunCoup" id="A0A448YP06">
    <property type="interactions" value="156"/>
</dbReference>
<gene>
    <name evidence="4" type="ORF">BRENAR_LOCUS3390</name>
</gene>
<dbReference type="InParanoid" id="A0A448YP06"/>
<evidence type="ECO:0000259" key="3">
    <source>
        <dbReference type="Pfam" id="PF16035"/>
    </source>
</evidence>
<evidence type="ECO:0000313" key="5">
    <source>
        <dbReference type="Proteomes" id="UP000290900"/>
    </source>
</evidence>
<evidence type="ECO:0000256" key="2">
    <source>
        <dbReference type="ARBA" id="ARBA00018755"/>
    </source>
</evidence>
<dbReference type="EMBL" id="CAACVR010000023">
    <property type="protein sequence ID" value="VEU22659.1"/>
    <property type="molecule type" value="Genomic_DNA"/>
</dbReference>
<keyword evidence="5" id="KW-1185">Reference proteome</keyword>
<dbReference type="PANTHER" id="PTHR47284">
    <property type="entry name" value="FATTY-ACID-BINDING PROTEIN 2"/>
    <property type="match status" value="1"/>
</dbReference>
<protein>
    <recommendedName>
        <fullName evidence="2">Altered inheritance of mitochondria protein 18, mitochondrial</fullName>
    </recommendedName>
</protein>
<comment type="similarity">
    <text evidence="1">Belongs to the AIM18/AIM46 family.</text>
</comment>
<name>A0A448YP06_BRENA</name>
<proteinExistence type="inferred from homology"/>
<dbReference type="Pfam" id="PF16035">
    <property type="entry name" value="Chalcone_2"/>
    <property type="match status" value="1"/>
</dbReference>
<dbReference type="OrthoDB" id="18193at2759"/>
<dbReference type="AlphaFoldDB" id="A0A448YP06"/>
<accession>A0A448YP06</accession>
<sequence>MFNSFARGLLNPARFVGTVGTVGTAGTTGTVGTLSRALASRFLSTSRTTPKYSSSNRLKNSLYAASLSVLLGYTTYKWTDLSIKNDSDTSTGNDSVSVDSSIDPLPLTIDDPLTTEFQLLGYGVRNVTFLHMKVYALGLYIAKDDLSLVKRILSSKFLESLYEKPNPELSQKEALKVALDDDKMSEVLVENLLNSGVRFTARICALRNTDLSHLRDGFIRTIKNSEKYKQIMKQDDDESLRLSDGLDSLRAVMNSHHMKAYQNSRVFMEIIQDGKIRVTARVYDRYHFRDPVLLGIVDEPLVSKLLFLCYLSGPKPLVRDVRDSSAESLVSMF</sequence>
<organism evidence="4 5">
    <name type="scientific">Brettanomyces naardenensis</name>
    <name type="common">Yeast</name>
    <dbReference type="NCBI Taxonomy" id="13370"/>
    <lineage>
        <taxon>Eukaryota</taxon>
        <taxon>Fungi</taxon>
        <taxon>Dikarya</taxon>
        <taxon>Ascomycota</taxon>
        <taxon>Saccharomycotina</taxon>
        <taxon>Pichiomycetes</taxon>
        <taxon>Pichiales</taxon>
        <taxon>Pichiaceae</taxon>
        <taxon>Brettanomyces</taxon>
    </lineage>
</organism>
<dbReference type="InterPro" id="IPR016088">
    <property type="entry name" value="Chalcone_isomerase_3-sand"/>
</dbReference>
<dbReference type="GO" id="GO:0016872">
    <property type="term" value="F:intramolecular lyase activity"/>
    <property type="evidence" value="ECO:0007669"/>
    <property type="project" value="InterPro"/>
</dbReference>
<dbReference type="STRING" id="13370.A0A448YP06"/>
<dbReference type="InterPro" id="IPR016087">
    <property type="entry name" value="Chalcone_isomerase"/>
</dbReference>
<dbReference type="SUPFAM" id="SSF54626">
    <property type="entry name" value="Chalcone isomerase"/>
    <property type="match status" value="1"/>
</dbReference>
<dbReference type="Gene3D" id="3.50.70.10">
    <property type="match status" value="1"/>
</dbReference>
<evidence type="ECO:0000313" key="4">
    <source>
        <dbReference type="EMBL" id="VEU22659.1"/>
    </source>
</evidence>
<reference evidence="4 5" key="1">
    <citation type="submission" date="2018-12" db="EMBL/GenBank/DDBJ databases">
        <authorList>
            <person name="Tiukova I."/>
            <person name="Dainat J."/>
        </authorList>
    </citation>
    <scope>NUCLEOTIDE SEQUENCE [LARGE SCALE GENOMIC DNA]</scope>
</reference>
<dbReference type="PANTHER" id="PTHR47284:SF3">
    <property type="entry name" value="FATTY-ACID-BINDING PROTEIN 2"/>
    <property type="match status" value="1"/>
</dbReference>
<dbReference type="InterPro" id="IPR036298">
    <property type="entry name" value="Chalcone_isomerase_sf"/>
</dbReference>